<evidence type="ECO:0000256" key="6">
    <source>
        <dbReference type="SAM" id="Phobius"/>
    </source>
</evidence>
<sequence>MSSSVEGPEAQINAGNLNLNCNEHDTFVVVSSVLFVLYLSIKAKKNIINLCNRGSHIIISYYALLWIVTLLNLARSLLQAWQCTPGKEVPWNLLSLFTASGMLYLEISLMAFLLNDNYMNAMETLAHTSIVAGIIVFVDTLLKSSAISTSTATTRHQVSSHYMREGNLSID</sequence>
<dbReference type="AlphaFoldDB" id="A0A2Z6M3A7"/>
<keyword evidence="3 6" id="KW-0812">Transmembrane</keyword>
<evidence type="ECO:0000256" key="2">
    <source>
        <dbReference type="ARBA" id="ARBA00010125"/>
    </source>
</evidence>
<comment type="subcellular location">
    <subcellularLocation>
        <location evidence="1">Membrane</location>
        <topology evidence="1">Multi-pass membrane protein</topology>
    </subcellularLocation>
</comment>
<dbReference type="PANTHER" id="PTHR15876:SF10">
    <property type="entry name" value="TRANSMEMBRANE PROTEIN ADIPOCYTE-ASSOCIATED 1"/>
    <property type="match status" value="1"/>
</dbReference>
<feature type="transmembrane region" description="Helical" evidence="6">
    <location>
        <begin position="94"/>
        <end position="114"/>
    </location>
</feature>
<protein>
    <submittedName>
        <fullName evidence="7">Uncharacterized protein</fullName>
    </submittedName>
</protein>
<keyword evidence="8" id="KW-1185">Reference proteome</keyword>
<dbReference type="PANTHER" id="PTHR15876">
    <property type="entry name" value="TRANSMEMBRANE PROTEIN ADIPOCYTE-ASSOCIATED 1"/>
    <property type="match status" value="1"/>
</dbReference>
<dbReference type="InterPro" id="IPR018781">
    <property type="entry name" value="TPRA1/CAND2/CAND8"/>
</dbReference>
<dbReference type="OrthoDB" id="10027388at2759"/>
<evidence type="ECO:0000313" key="7">
    <source>
        <dbReference type="EMBL" id="GAU24633.1"/>
    </source>
</evidence>
<keyword evidence="4 6" id="KW-1133">Transmembrane helix</keyword>
<evidence type="ECO:0000313" key="8">
    <source>
        <dbReference type="Proteomes" id="UP000242715"/>
    </source>
</evidence>
<dbReference type="GO" id="GO:0004930">
    <property type="term" value="F:G protein-coupled receptor activity"/>
    <property type="evidence" value="ECO:0007669"/>
    <property type="project" value="TreeGrafter"/>
</dbReference>
<gene>
    <name evidence="7" type="ORF">TSUD_208580</name>
</gene>
<proteinExistence type="inferred from homology"/>
<name>A0A2Z6M3A7_TRISU</name>
<dbReference type="EMBL" id="DF973294">
    <property type="protein sequence ID" value="GAU24633.1"/>
    <property type="molecule type" value="Genomic_DNA"/>
</dbReference>
<feature type="transmembrane region" description="Helical" evidence="6">
    <location>
        <begin position="55"/>
        <end position="74"/>
    </location>
</feature>
<feature type="transmembrane region" description="Helical" evidence="6">
    <location>
        <begin position="26"/>
        <end position="43"/>
    </location>
</feature>
<reference evidence="8" key="1">
    <citation type="journal article" date="2017" name="Front. Plant Sci.">
        <title>Climate Clever Clovers: New Paradigm to Reduce the Environmental Footprint of Ruminants by Breeding Low Methanogenic Forages Utilizing Haplotype Variation.</title>
        <authorList>
            <person name="Kaur P."/>
            <person name="Appels R."/>
            <person name="Bayer P.E."/>
            <person name="Keeble-Gagnere G."/>
            <person name="Wang J."/>
            <person name="Hirakawa H."/>
            <person name="Shirasawa K."/>
            <person name="Vercoe P."/>
            <person name="Stefanova K."/>
            <person name="Durmic Z."/>
            <person name="Nichols P."/>
            <person name="Revell C."/>
            <person name="Isobe S.N."/>
            <person name="Edwards D."/>
            <person name="Erskine W."/>
        </authorList>
    </citation>
    <scope>NUCLEOTIDE SEQUENCE [LARGE SCALE GENOMIC DNA]</scope>
    <source>
        <strain evidence="8">cv. Daliak</strain>
    </source>
</reference>
<comment type="similarity">
    <text evidence="2">Belongs to the UPF0359 family.</text>
</comment>
<dbReference type="Proteomes" id="UP000242715">
    <property type="component" value="Unassembled WGS sequence"/>
</dbReference>
<evidence type="ECO:0000256" key="3">
    <source>
        <dbReference type="ARBA" id="ARBA00022692"/>
    </source>
</evidence>
<evidence type="ECO:0000256" key="4">
    <source>
        <dbReference type="ARBA" id="ARBA00022989"/>
    </source>
</evidence>
<organism evidence="7 8">
    <name type="scientific">Trifolium subterraneum</name>
    <name type="common">Subterranean clover</name>
    <dbReference type="NCBI Taxonomy" id="3900"/>
    <lineage>
        <taxon>Eukaryota</taxon>
        <taxon>Viridiplantae</taxon>
        <taxon>Streptophyta</taxon>
        <taxon>Embryophyta</taxon>
        <taxon>Tracheophyta</taxon>
        <taxon>Spermatophyta</taxon>
        <taxon>Magnoliopsida</taxon>
        <taxon>eudicotyledons</taxon>
        <taxon>Gunneridae</taxon>
        <taxon>Pentapetalae</taxon>
        <taxon>rosids</taxon>
        <taxon>fabids</taxon>
        <taxon>Fabales</taxon>
        <taxon>Fabaceae</taxon>
        <taxon>Papilionoideae</taxon>
        <taxon>50 kb inversion clade</taxon>
        <taxon>NPAAA clade</taxon>
        <taxon>Hologalegina</taxon>
        <taxon>IRL clade</taxon>
        <taxon>Trifolieae</taxon>
        <taxon>Trifolium</taxon>
    </lineage>
</organism>
<evidence type="ECO:0000256" key="1">
    <source>
        <dbReference type="ARBA" id="ARBA00004141"/>
    </source>
</evidence>
<evidence type="ECO:0000256" key="5">
    <source>
        <dbReference type="ARBA" id="ARBA00023136"/>
    </source>
</evidence>
<accession>A0A2Z6M3A7</accession>
<keyword evidence="5 6" id="KW-0472">Membrane</keyword>
<dbReference type="Pfam" id="PF10160">
    <property type="entry name" value="Tmemb_40"/>
    <property type="match status" value="1"/>
</dbReference>
<dbReference type="GO" id="GO:0005886">
    <property type="term" value="C:plasma membrane"/>
    <property type="evidence" value="ECO:0007669"/>
    <property type="project" value="TreeGrafter"/>
</dbReference>